<dbReference type="EMBL" id="LR790423">
    <property type="protein sequence ID" value="CAB3266285.1"/>
    <property type="molecule type" value="mRNA"/>
</dbReference>
<proteinExistence type="evidence at transcript level"/>
<dbReference type="SUPFAM" id="SSF103473">
    <property type="entry name" value="MFS general substrate transporter"/>
    <property type="match status" value="1"/>
</dbReference>
<feature type="transmembrane region" description="Helical" evidence="2">
    <location>
        <begin position="192"/>
        <end position="212"/>
    </location>
</feature>
<keyword evidence="2" id="KW-1133">Transmembrane helix</keyword>
<dbReference type="GO" id="GO:0022857">
    <property type="term" value="F:transmembrane transporter activity"/>
    <property type="evidence" value="ECO:0007669"/>
    <property type="project" value="InterPro"/>
</dbReference>
<sequence length="510" mass="55701">MKFELLHILSLITAVIEGLFFTGLIFGWSSISFVLKQEGYFSLYCSSGSLNTSTLTNTSSNITGTTSTANPTCTVQEESINLVFTIASVALSFSTLPNGAIFDHFGTWVARVFAILLFTCGCVLVSVSSIATSWMLYPAMCCLAVGGILMLLTNMQLGNLFGPARSSVITLLNGALDSSSFVFLLVKLAYDQGIHLSTIFQFIAICSIFQWARTILLLPKMHIPFPLPKGKFQYGLHDCKTNATNLDNDDPSKIQLQESGNDETETKKEPVTADSDTVTFISCVKCVKFWTNLMHLSILQLRNYFFLGTFVTWMDGLLSAGSNELGGYINVFGICQFFGVLTAPLNGFLIDGTKKWFSKSTSDPAIASAKAVSVSAFTTSLLGVLFSLIVAIPIAPIQYISFVLQVVFRSFLYGGNASFIAFSFPVQHFGKLYGLTMTLGGVVALLQFPLFSLVLRALNKDFTSVNIAYIIICALTSIHPALLYWSSVKKEKKLKSKPKSVEKENLTANC</sequence>
<evidence type="ECO:0000256" key="1">
    <source>
        <dbReference type="SAM" id="MobiDB-lite"/>
    </source>
</evidence>
<dbReference type="Pfam" id="PF07690">
    <property type="entry name" value="MFS_1"/>
    <property type="match status" value="1"/>
</dbReference>
<dbReference type="PANTHER" id="PTHR20765">
    <property type="entry name" value="SOLUTE CARRIER FAMILY 43 MEMBER 3-RELATED"/>
    <property type="match status" value="1"/>
</dbReference>
<dbReference type="Gene3D" id="1.20.1250.20">
    <property type="entry name" value="MFS general substrate transporter like domains"/>
    <property type="match status" value="1"/>
</dbReference>
<dbReference type="AlphaFoldDB" id="A0A6F9DTT2"/>
<feature type="transmembrane region" description="Helical" evidence="2">
    <location>
        <begin position="167"/>
        <end position="186"/>
    </location>
</feature>
<feature type="transmembrane region" description="Helical" evidence="2">
    <location>
        <begin position="6"/>
        <end position="28"/>
    </location>
</feature>
<keyword evidence="2" id="KW-0472">Membrane</keyword>
<dbReference type="InterPro" id="IPR027197">
    <property type="entry name" value="SLC43A3"/>
</dbReference>
<feature type="transmembrane region" description="Helical" evidence="2">
    <location>
        <begin position="134"/>
        <end position="155"/>
    </location>
</feature>
<reference evidence="3" key="1">
    <citation type="submission" date="2020-04" db="EMBL/GenBank/DDBJ databases">
        <authorList>
            <person name="Neveu A P."/>
        </authorList>
    </citation>
    <scope>NUCLEOTIDE SEQUENCE</scope>
    <source>
        <tissue evidence="3">Whole embryo</tissue>
    </source>
</reference>
<feature type="transmembrane region" description="Helical" evidence="2">
    <location>
        <begin position="108"/>
        <end position="128"/>
    </location>
</feature>
<dbReference type="PANTHER" id="PTHR20765:SF1">
    <property type="entry name" value="EQUILIBRATIVE NUCLEOBASE TRANSPORTER 1"/>
    <property type="match status" value="1"/>
</dbReference>
<keyword evidence="2" id="KW-0812">Transmembrane</keyword>
<protein>
    <submittedName>
        <fullName evidence="3">Solute carrier family 43 member 3-like</fullName>
    </submittedName>
</protein>
<feature type="region of interest" description="Disordered" evidence="1">
    <location>
        <begin position="243"/>
        <end position="269"/>
    </location>
</feature>
<dbReference type="InterPro" id="IPR011701">
    <property type="entry name" value="MFS"/>
</dbReference>
<dbReference type="InterPro" id="IPR036259">
    <property type="entry name" value="MFS_trans_sf"/>
</dbReference>
<accession>A0A6F9DTT2</accession>
<organism evidence="3">
    <name type="scientific">Phallusia mammillata</name>
    <dbReference type="NCBI Taxonomy" id="59560"/>
    <lineage>
        <taxon>Eukaryota</taxon>
        <taxon>Metazoa</taxon>
        <taxon>Chordata</taxon>
        <taxon>Tunicata</taxon>
        <taxon>Ascidiacea</taxon>
        <taxon>Phlebobranchia</taxon>
        <taxon>Ascidiidae</taxon>
        <taxon>Phallusia</taxon>
    </lineage>
</organism>
<feature type="transmembrane region" description="Helical" evidence="2">
    <location>
        <begin position="328"/>
        <end position="350"/>
    </location>
</feature>
<feature type="transmembrane region" description="Helical" evidence="2">
    <location>
        <begin position="371"/>
        <end position="394"/>
    </location>
</feature>
<gene>
    <name evidence="3" type="primary">Slc43a3-004</name>
</gene>
<feature type="transmembrane region" description="Helical" evidence="2">
    <location>
        <begin position="400"/>
        <end position="420"/>
    </location>
</feature>
<feature type="transmembrane region" description="Helical" evidence="2">
    <location>
        <begin position="467"/>
        <end position="485"/>
    </location>
</feature>
<feature type="transmembrane region" description="Helical" evidence="2">
    <location>
        <begin position="432"/>
        <end position="455"/>
    </location>
</feature>
<name>A0A6F9DTT2_9ASCI</name>
<evidence type="ECO:0000313" key="3">
    <source>
        <dbReference type="EMBL" id="CAB3266285.1"/>
    </source>
</evidence>
<evidence type="ECO:0000256" key="2">
    <source>
        <dbReference type="SAM" id="Phobius"/>
    </source>
</evidence>